<dbReference type="InterPro" id="IPR036397">
    <property type="entry name" value="RNaseH_sf"/>
</dbReference>
<dbReference type="Gene3D" id="3.30.420.10">
    <property type="entry name" value="Ribonuclease H-like superfamily/Ribonuclease H"/>
    <property type="match status" value="1"/>
</dbReference>
<dbReference type="EMBL" id="CALTRL010006031">
    <property type="protein sequence ID" value="CAH7688950.1"/>
    <property type="molecule type" value="Genomic_DNA"/>
</dbReference>
<name>A0AAV0BQG9_PHAPC</name>
<comment type="caution">
    <text evidence="1">The sequence shown here is derived from an EMBL/GenBank/DDBJ whole genome shotgun (WGS) entry which is preliminary data.</text>
</comment>
<gene>
    <name evidence="1" type="ORF">PPACK8108_LOCUS23994</name>
</gene>
<proteinExistence type="predicted"/>
<evidence type="ECO:0000313" key="2">
    <source>
        <dbReference type="Proteomes" id="UP001153365"/>
    </source>
</evidence>
<dbReference type="Proteomes" id="UP001153365">
    <property type="component" value="Unassembled WGS sequence"/>
</dbReference>
<accession>A0AAV0BQG9</accession>
<sequence length="202" mass="22653">MAEKMLGFETASYLIPHINCTSDTEEDEDGNLFSIQSNWRHQKYSLFLHILDTITINSAMELKGKNSVNRCLESQRIFGGNSKESISLHRYIVLKDETNHTAADPQNISNSVCSASQRAIKSVGIATPTCYANLVAARAKKGNITDENGFTVITINSETQTSGERHCEFDYFKNKINKLNEKVKFKSHQIIFKTATTAPKEI</sequence>
<organism evidence="1 2">
    <name type="scientific">Phakopsora pachyrhizi</name>
    <name type="common">Asian soybean rust disease fungus</name>
    <dbReference type="NCBI Taxonomy" id="170000"/>
    <lineage>
        <taxon>Eukaryota</taxon>
        <taxon>Fungi</taxon>
        <taxon>Dikarya</taxon>
        <taxon>Basidiomycota</taxon>
        <taxon>Pucciniomycotina</taxon>
        <taxon>Pucciniomycetes</taxon>
        <taxon>Pucciniales</taxon>
        <taxon>Phakopsoraceae</taxon>
        <taxon>Phakopsora</taxon>
    </lineage>
</organism>
<evidence type="ECO:0000313" key="1">
    <source>
        <dbReference type="EMBL" id="CAH7688950.1"/>
    </source>
</evidence>
<dbReference type="AlphaFoldDB" id="A0AAV0BQG9"/>
<protein>
    <submittedName>
        <fullName evidence="1">Uncharacterized protein</fullName>
    </submittedName>
</protein>
<reference evidence="1" key="1">
    <citation type="submission" date="2022-06" db="EMBL/GenBank/DDBJ databases">
        <authorList>
            <consortium name="SYNGENTA / RWTH Aachen University"/>
        </authorList>
    </citation>
    <scope>NUCLEOTIDE SEQUENCE</scope>
</reference>
<dbReference type="GO" id="GO:0003676">
    <property type="term" value="F:nucleic acid binding"/>
    <property type="evidence" value="ECO:0007669"/>
    <property type="project" value="InterPro"/>
</dbReference>
<keyword evidence="2" id="KW-1185">Reference proteome</keyword>